<dbReference type="Proteomes" id="UP001215598">
    <property type="component" value="Unassembled WGS sequence"/>
</dbReference>
<accession>A0AAD7N2P5</accession>
<feature type="coiled-coil region" evidence="1">
    <location>
        <begin position="8"/>
        <end position="35"/>
    </location>
</feature>
<keyword evidence="3" id="KW-1185">Reference proteome</keyword>
<protein>
    <recommendedName>
        <fullName evidence="4">F-box domain-containing protein</fullName>
    </recommendedName>
</protein>
<evidence type="ECO:0008006" key="4">
    <source>
        <dbReference type="Google" id="ProtNLM"/>
    </source>
</evidence>
<organism evidence="2 3">
    <name type="scientific">Mycena metata</name>
    <dbReference type="NCBI Taxonomy" id="1033252"/>
    <lineage>
        <taxon>Eukaryota</taxon>
        <taxon>Fungi</taxon>
        <taxon>Dikarya</taxon>
        <taxon>Basidiomycota</taxon>
        <taxon>Agaricomycotina</taxon>
        <taxon>Agaricomycetes</taxon>
        <taxon>Agaricomycetidae</taxon>
        <taxon>Agaricales</taxon>
        <taxon>Marasmiineae</taxon>
        <taxon>Mycenaceae</taxon>
        <taxon>Mycena</taxon>
    </lineage>
</organism>
<dbReference type="EMBL" id="JARKIB010000097">
    <property type="protein sequence ID" value="KAJ7741813.1"/>
    <property type="molecule type" value="Genomic_DNA"/>
</dbReference>
<proteinExistence type="predicted"/>
<gene>
    <name evidence="2" type="ORF">B0H16DRAFT_1323578</name>
</gene>
<sequence length="179" mass="20171">RRARFGSSSIAEIEIADLQRAIRALRTEKQDIVDRLDCYQYPVLTLPTELVSETFIHFLPDYPSSPPLRGTRSPNILAAICQKWRYIALSSPLLWRAISLDYAPNAQGQLRMLETWLSRSGQCPLSLQTKKGDCISSEVLTLIFQYKPRWQHVKLMACASDLFSTPIEGPLTPAPGGRP</sequence>
<feature type="non-terminal residue" evidence="2">
    <location>
        <position position="1"/>
    </location>
</feature>
<name>A0AAD7N2P5_9AGAR</name>
<evidence type="ECO:0000313" key="2">
    <source>
        <dbReference type="EMBL" id="KAJ7741813.1"/>
    </source>
</evidence>
<reference evidence="2" key="1">
    <citation type="submission" date="2023-03" db="EMBL/GenBank/DDBJ databases">
        <title>Massive genome expansion in bonnet fungi (Mycena s.s.) driven by repeated elements and novel gene families across ecological guilds.</title>
        <authorList>
            <consortium name="Lawrence Berkeley National Laboratory"/>
            <person name="Harder C.B."/>
            <person name="Miyauchi S."/>
            <person name="Viragh M."/>
            <person name="Kuo A."/>
            <person name="Thoen E."/>
            <person name="Andreopoulos B."/>
            <person name="Lu D."/>
            <person name="Skrede I."/>
            <person name="Drula E."/>
            <person name="Henrissat B."/>
            <person name="Morin E."/>
            <person name="Kohler A."/>
            <person name="Barry K."/>
            <person name="LaButti K."/>
            <person name="Morin E."/>
            <person name="Salamov A."/>
            <person name="Lipzen A."/>
            <person name="Mereny Z."/>
            <person name="Hegedus B."/>
            <person name="Baldrian P."/>
            <person name="Stursova M."/>
            <person name="Weitz H."/>
            <person name="Taylor A."/>
            <person name="Grigoriev I.V."/>
            <person name="Nagy L.G."/>
            <person name="Martin F."/>
            <person name="Kauserud H."/>
        </authorList>
    </citation>
    <scope>NUCLEOTIDE SEQUENCE</scope>
    <source>
        <strain evidence="2">CBHHK182m</strain>
    </source>
</reference>
<evidence type="ECO:0000256" key="1">
    <source>
        <dbReference type="SAM" id="Coils"/>
    </source>
</evidence>
<comment type="caution">
    <text evidence="2">The sequence shown here is derived from an EMBL/GenBank/DDBJ whole genome shotgun (WGS) entry which is preliminary data.</text>
</comment>
<keyword evidence="1" id="KW-0175">Coiled coil</keyword>
<evidence type="ECO:0000313" key="3">
    <source>
        <dbReference type="Proteomes" id="UP001215598"/>
    </source>
</evidence>
<dbReference type="AlphaFoldDB" id="A0AAD7N2P5"/>